<proteinExistence type="predicted"/>
<keyword evidence="2" id="KW-1185">Reference proteome</keyword>
<dbReference type="EMBL" id="JYDQ01000029">
    <property type="protein sequence ID" value="KRY20032.1"/>
    <property type="molecule type" value="Genomic_DNA"/>
</dbReference>
<gene>
    <name evidence="1" type="ORF">T12_16183</name>
</gene>
<comment type="caution">
    <text evidence="1">The sequence shown here is derived from an EMBL/GenBank/DDBJ whole genome shotgun (WGS) entry which is preliminary data.</text>
</comment>
<sequence>MSRTDFPKGKLQQRITALTAEYNGGTRTLEQFLRALAYLNIAMNMGTKIPPNSSIVISFSYFPEFENNGIIIKQSKG</sequence>
<dbReference type="Proteomes" id="UP000054783">
    <property type="component" value="Unassembled WGS sequence"/>
</dbReference>
<organism evidence="1 2">
    <name type="scientific">Trichinella patagoniensis</name>
    <dbReference type="NCBI Taxonomy" id="990121"/>
    <lineage>
        <taxon>Eukaryota</taxon>
        <taxon>Metazoa</taxon>
        <taxon>Ecdysozoa</taxon>
        <taxon>Nematoda</taxon>
        <taxon>Enoplea</taxon>
        <taxon>Dorylaimia</taxon>
        <taxon>Trichinellida</taxon>
        <taxon>Trichinellidae</taxon>
        <taxon>Trichinella</taxon>
    </lineage>
</organism>
<evidence type="ECO:0000313" key="1">
    <source>
        <dbReference type="EMBL" id="KRY20032.1"/>
    </source>
</evidence>
<accession>A0A0V1A5A6</accession>
<protein>
    <submittedName>
        <fullName evidence="1">Uncharacterized protein</fullName>
    </submittedName>
</protein>
<reference evidence="1 2" key="1">
    <citation type="submission" date="2015-01" db="EMBL/GenBank/DDBJ databases">
        <title>Evolution of Trichinella species and genotypes.</title>
        <authorList>
            <person name="Korhonen P.K."/>
            <person name="Edoardo P."/>
            <person name="Giuseppe L.R."/>
            <person name="Gasser R.B."/>
        </authorList>
    </citation>
    <scope>NUCLEOTIDE SEQUENCE [LARGE SCALE GENOMIC DNA]</scope>
    <source>
        <strain evidence="1">ISS2496</strain>
    </source>
</reference>
<evidence type="ECO:0000313" key="2">
    <source>
        <dbReference type="Proteomes" id="UP000054783"/>
    </source>
</evidence>
<name>A0A0V1A5A6_9BILA</name>
<dbReference type="AlphaFoldDB" id="A0A0V1A5A6"/>